<dbReference type="OrthoDB" id="10689463at2759"/>
<gene>
    <name evidence="1" type="ORF">PHLGIDRAFT_117841</name>
</gene>
<organism evidence="1 2">
    <name type="scientific">Phlebiopsis gigantea (strain 11061_1 CR5-6)</name>
    <name type="common">White-rot fungus</name>
    <name type="synonym">Peniophora gigantea</name>
    <dbReference type="NCBI Taxonomy" id="745531"/>
    <lineage>
        <taxon>Eukaryota</taxon>
        <taxon>Fungi</taxon>
        <taxon>Dikarya</taxon>
        <taxon>Basidiomycota</taxon>
        <taxon>Agaricomycotina</taxon>
        <taxon>Agaricomycetes</taxon>
        <taxon>Polyporales</taxon>
        <taxon>Phanerochaetaceae</taxon>
        <taxon>Phlebiopsis</taxon>
    </lineage>
</organism>
<protein>
    <submittedName>
        <fullName evidence="1">Uncharacterized protein</fullName>
    </submittedName>
</protein>
<dbReference type="EMBL" id="KN840491">
    <property type="protein sequence ID" value="KIP07776.1"/>
    <property type="molecule type" value="Genomic_DNA"/>
</dbReference>
<proteinExistence type="predicted"/>
<sequence length="489" mass="56425">MHANKFTRPASERLPQELFQLILDFILQDDYSAHFPDENIEDSLYDELTPCQFSSRELGLSSLVCKFWAHRLRQRLFQWIKLRSRERLVSFLELTDSTILDNDLQLGGLVEILTITQDPYSLPWFHLLTHLLPTEKLPNAKRNIMLDFAAPPTNQPLPSKEPPRLRSVFQDFPRSLPQPTVKVPHTISLTSLTFSRFHDLITFIASVVRWTDSQGYDELHWADKDTLNPYDPSPHRIASLRRTNSFFLSADRSDAIWPFVWVWTTPTAPSVARMERFGFPVYVVEAEIPLLATLTKMLVDERACQCVHCKSPKAGTMSVDPWKGAGKCLVFIGRSKLSQLLVACNFEAKDHLQSKPKFYGIDWHGLDALVAEFEPASLPTITLDIDTRWAEDMRVVVPFIRKRMPLLVAQRRLAFRFCRPRPSRREPDWVVWRVEPEVELADSDEEEVEIERSLTTNAEAEETTVHKPETEGLRQAENCGRHGRCALFF</sequence>
<accession>A0A0C3RZG9</accession>
<reference evidence="1 2" key="1">
    <citation type="journal article" date="2014" name="PLoS Genet.">
        <title>Analysis of the Phlebiopsis gigantea genome, transcriptome and secretome provides insight into its pioneer colonization strategies of wood.</title>
        <authorList>
            <person name="Hori C."/>
            <person name="Ishida T."/>
            <person name="Igarashi K."/>
            <person name="Samejima M."/>
            <person name="Suzuki H."/>
            <person name="Master E."/>
            <person name="Ferreira P."/>
            <person name="Ruiz-Duenas F.J."/>
            <person name="Held B."/>
            <person name="Canessa P."/>
            <person name="Larrondo L.F."/>
            <person name="Schmoll M."/>
            <person name="Druzhinina I.S."/>
            <person name="Kubicek C.P."/>
            <person name="Gaskell J.A."/>
            <person name="Kersten P."/>
            <person name="St John F."/>
            <person name="Glasner J."/>
            <person name="Sabat G."/>
            <person name="Splinter BonDurant S."/>
            <person name="Syed K."/>
            <person name="Yadav J."/>
            <person name="Mgbeahuruike A.C."/>
            <person name="Kovalchuk A."/>
            <person name="Asiegbu F.O."/>
            <person name="Lackner G."/>
            <person name="Hoffmeister D."/>
            <person name="Rencoret J."/>
            <person name="Gutierrez A."/>
            <person name="Sun H."/>
            <person name="Lindquist E."/>
            <person name="Barry K."/>
            <person name="Riley R."/>
            <person name="Grigoriev I.V."/>
            <person name="Henrissat B."/>
            <person name="Kues U."/>
            <person name="Berka R.M."/>
            <person name="Martinez A.T."/>
            <person name="Covert S.F."/>
            <person name="Blanchette R.A."/>
            <person name="Cullen D."/>
        </authorList>
    </citation>
    <scope>NUCLEOTIDE SEQUENCE [LARGE SCALE GENOMIC DNA]</scope>
    <source>
        <strain evidence="1 2">11061_1 CR5-6</strain>
    </source>
</reference>
<dbReference type="Proteomes" id="UP000053257">
    <property type="component" value="Unassembled WGS sequence"/>
</dbReference>
<name>A0A0C3RZG9_PHLG1</name>
<keyword evidence="2" id="KW-1185">Reference proteome</keyword>
<dbReference type="HOGENOM" id="CLU_611259_0_0_1"/>
<dbReference type="AlphaFoldDB" id="A0A0C3RZG9"/>
<evidence type="ECO:0000313" key="1">
    <source>
        <dbReference type="EMBL" id="KIP07776.1"/>
    </source>
</evidence>
<evidence type="ECO:0000313" key="2">
    <source>
        <dbReference type="Proteomes" id="UP000053257"/>
    </source>
</evidence>